<reference evidence="3" key="3">
    <citation type="journal article" date="2018" name="Mol. Plant Microbe Interact.">
        <title>Genome sequence resources for the wheat stripe rust pathogen (Puccinia striiformis f. sp. tritici) and the barley stripe rust pathogen (Puccinia striiformis f. sp. hordei).</title>
        <authorList>
            <person name="Xia C."/>
            <person name="Wang M."/>
            <person name="Yin C."/>
            <person name="Cornejo O.E."/>
            <person name="Hulbert S.H."/>
            <person name="Chen X."/>
        </authorList>
    </citation>
    <scope>NUCLEOTIDE SEQUENCE [LARGE SCALE GENOMIC DNA]</scope>
    <source>
        <strain evidence="3">93TX-2</strain>
    </source>
</reference>
<accession>A0A2S4WF54</accession>
<gene>
    <name evidence="2" type="ORF">PSHT_03611</name>
</gene>
<evidence type="ECO:0000313" key="3">
    <source>
        <dbReference type="Proteomes" id="UP000238274"/>
    </source>
</evidence>
<proteinExistence type="predicted"/>
<feature type="region of interest" description="Disordered" evidence="1">
    <location>
        <begin position="163"/>
        <end position="187"/>
    </location>
</feature>
<comment type="caution">
    <text evidence="2">The sequence shown here is derived from an EMBL/GenBank/DDBJ whole genome shotgun (WGS) entry which is preliminary data.</text>
</comment>
<feature type="non-terminal residue" evidence="2">
    <location>
        <position position="1"/>
    </location>
</feature>
<name>A0A2S4WF54_9BASI</name>
<sequence>LDCAVIGMYCRPRSLTLRWKIDPIAEMTTILGHENDVDNNSNFATSALAAGKLSRASDAEPHQQTAPNSNSKTQPHSFNNPPPTKQKHLAPANMLFTTQIVALTLAFAAHTRASTSKPAPAEGVTASPKVSTTGAPPANTTQVTPAHANITEVTPAHADTAVTPAPADTAVSPTANATTGVPPTTPNVTVVVPSGSGLPSEDSVPLPVPAGPPVHGDMSSGKCMCPPPRESHPLISSRSFLPAQNVSLTVFRTATCASFVDLKVDAHVVSPSAPGVAPPLTNSKLDDDTPQGNNTEGNSTSTGTPSVLNSFSLAGFMAAGAVAFAL</sequence>
<protein>
    <submittedName>
        <fullName evidence="2">Uncharacterized protein</fullName>
    </submittedName>
</protein>
<evidence type="ECO:0000313" key="2">
    <source>
        <dbReference type="EMBL" id="POW20347.1"/>
    </source>
</evidence>
<reference evidence="2 3" key="1">
    <citation type="submission" date="2017-12" db="EMBL/GenBank/DDBJ databases">
        <title>Gene loss provides genomic basis for host adaptation in cereal stripe rust fungi.</title>
        <authorList>
            <person name="Xia C."/>
        </authorList>
    </citation>
    <scope>NUCLEOTIDE SEQUENCE [LARGE SCALE GENOMIC DNA]</scope>
    <source>
        <strain evidence="2 3">93TX-2</strain>
    </source>
</reference>
<dbReference type="Proteomes" id="UP000238274">
    <property type="component" value="Unassembled WGS sequence"/>
</dbReference>
<organism evidence="2 3">
    <name type="scientific">Puccinia striiformis</name>
    <dbReference type="NCBI Taxonomy" id="27350"/>
    <lineage>
        <taxon>Eukaryota</taxon>
        <taxon>Fungi</taxon>
        <taxon>Dikarya</taxon>
        <taxon>Basidiomycota</taxon>
        <taxon>Pucciniomycotina</taxon>
        <taxon>Pucciniomycetes</taxon>
        <taxon>Pucciniales</taxon>
        <taxon>Pucciniaceae</taxon>
        <taxon>Puccinia</taxon>
    </lineage>
</organism>
<dbReference type="VEuPathDB" id="FungiDB:PSHT_03611"/>
<feature type="region of interest" description="Disordered" evidence="1">
    <location>
        <begin position="272"/>
        <end position="304"/>
    </location>
</feature>
<feature type="compositionally biased region" description="Low complexity" evidence="1">
    <location>
        <begin position="292"/>
        <end position="304"/>
    </location>
</feature>
<dbReference type="EMBL" id="PKSM01000034">
    <property type="protein sequence ID" value="POW20347.1"/>
    <property type="molecule type" value="Genomic_DNA"/>
</dbReference>
<dbReference type="AlphaFoldDB" id="A0A2S4WF54"/>
<dbReference type="VEuPathDB" id="FungiDB:PSTT_13024"/>
<keyword evidence="3" id="KW-1185">Reference proteome</keyword>
<reference evidence="3" key="2">
    <citation type="journal article" date="2018" name="BMC Genomics">
        <title>Genomic insights into host adaptation between the wheat stripe rust pathogen (Puccinia striiformis f. sp. tritici) and the barley stripe rust pathogen (Puccinia striiformis f. sp. hordei).</title>
        <authorList>
            <person name="Xia C."/>
            <person name="Wang M."/>
            <person name="Yin C."/>
            <person name="Cornejo O.E."/>
            <person name="Hulbert S.H."/>
            <person name="Chen X."/>
        </authorList>
    </citation>
    <scope>NUCLEOTIDE SEQUENCE [LARGE SCALE GENOMIC DNA]</scope>
    <source>
        <strain evidence="3">93TX-2</strain>
    </source>
</reference>
<feature type="compositionally biased region" description="Polar residues" evidence="1">
    <location>
        <begin position="128"/>
        <end position="142"/>
    </location>
</feature>
<feature type="compositionally biased region" description="Polar residues" evidence="1">
    <location>
        <begin position="62"/>
        <end position="79"/>
    </location>
</feature>
<evidence type="ECO:0000256" key="1">
    <source>
        <dbReference type="SAM" id="MobiDB-lite"/>
    </source>
</evidence>
<feature type="region of interest" description="Disordered" evidence="1">
    <location>
        <begin position="53"/>
        <end position="88"/>
    </location>
</feature>
<feature type="region of interest" description="Disordered" evidence="1">
    <location>
        <begin position="113"/>
        <end position="142"/>
    </location>
</feature>